<proteinExistence type="inferred from homology"/>
<evidence type="ECO:0000256" key="3">
    <source>
        <dbReference type="ARBA" id="ARBA00022525"/>
    </source>
</evidence>
<protein>
    <submittedName>
        <fullName evidence="9">Subtilisin inhibitor-like</fullName>
    </submittedName>
</protein>
<dbReference type="STRING" id="995062.SAMN04489718_2332"/>
<name>A0A1H1E239_9ACTN</name>
<comment type="subcellular location">
    <subcellularLocation>
        <location evidence="1">Secreted</location>
    </subcellularLocation>
</comment>
<evidence type="ECO:0000256" key="1">
    <source>
        <dbReference type="ARBA" id="ARBA00004613"/>
    </source>
</evidence>
<dbReference type="InterPro" id="IPR020054">
    <property type="entry name" value="Prot_inh_SSI_I16_CS"/>
</dbReference>
<dbReference type="InterPro" id="IPR023549">
    <property type="entry name" value="Subtilisin_inhibitor"/>
</dbReference>
<feature type="signal peptide" evidence="7">
    <location>
        <begin position="1"/>
        <end position="31"/>
    </location>
</feature>
<feature type="domain" description="Subtilisin inhibitor" evidence="8">
    <location>
        <begin position="53"/>
        <end position="139"/>
    </location>
</feature>
<evidence type="ECO:0000313" key="9">
    <source>
        <dbReference type="EMBL" id="SDQ82568.1"/>
    </source>
</evidence>
<evidence type="ECO:0000256" key="6">
    <source>
        <dbReference type="ARBA" id="ARBA00023157"/>
    </source>
</evidence>
<gene>
    <name evidence="9" type="ORF">SAMN04489718_2332</name>
</gene>
<dbReference type="GO" id="GO:0005576">
    <property type="term" value="C:extracellular region"/>
    <property type="evidence" value="ECO:0007669"/>
    <property type="project" value="UniProtKB-SubCell"/>
</dbReference>
<dbReference type="GO" id="GO:0004867">
    <property type="term" value="F:serine-type endopeptidase inhibitor activity"/>
    <property type="evidence" value="ECO:0007669"/>
    <property type="project" value="UniProtKB-KW"/>
</dbReference>
<keyword evidence="6" id="KW-1015">Disulfide bond</keyword>
<feature type="chain" id="PRO_5011552753" evidence="7">
    <location>
        <begin position="32"/>
        <end position="153"/>
    </location>
</feature>
<dbReference type="Proteomes" id="UP000199301">
    <property type="component" value="Unassembled WGS sequence"/>
</dbReference>
<comment type="similarity">
    <text evidence="2">Belongs to the protease inhibitor I16 (SSI) family.</text>
</comment>
<organism evidence="9 10">
    <name type="scientific">Actinopolyspora saharensis</name>
    <dbReference type="NCBI Taxonomy" id="995062"/>
    <lineage>
        <taxon>Bacteria</taxon>
        <taxon>Bacillati</taxon>
        <taxon>Actinomycetota</taxon>
        <taxon>Actinomycetes</taxon>
        <taxon>Actinopolysporales</taxon>
        <taxon>Actinopolysporaceae</taxon>
        <taxon>Actinopolyspora</taxon>
    </lineage>
</organism>
<keyword evidence="5" id="KW-0722">Serine protease inhibitor</keyword>
<dbReference type="EMBL" id="FNKO01000002">
    <property type="protein sequence ID" value="SDQ82568.1"/>
    <property type="molecule type" value="Genomic_DNA"/>
</dbReference>
<dbReference type="SUPFAM" id="SSF55399">
    <property type="entry name" value="Subtilisin inhibitor"/>
    <property type="match status" value="1"/>
</dbReference>
<dbReference type="InterPro" id="IPR036819">
    <property type="entry name" value="Subtilisin_inhibitor-like_sf"/>
</dbReference>
<dbReference type="Gene3D" id="3.30.350.10">
    <property type="entry name" value="Subtilisin inhibitor-like"/>
    <property type="match status" value="1"/>
</dbReference>
<accession>A0A1H1E239</accession>
<evidence type="ECO:0000256" key="5">
    <source>
        <dbReference type="ARBA" id="ARBA00022900"/>
    </source>
</evidence>
<evidence type="ECO:0000256" key="7">
    <source>
        <dbReference type="SAM" id="SignalP"/>
    </source>
</evidence>
<keyword evidence="7" id="KW-0732">Signal</keyword>
<dbReference type="RefSeq" id="WP_092523774.1">
    <property type="nucleotide sequence ID" value="NZ_FNKO01000002.1"/>
</dbReference>
<evidence type="ECO:0000313" key="10">
    <source>
        <dbReference type="Proteomes" id="UP000199301"/>
    </source>
</evidence>
<keyword evidence="4" id="KW-0646">Protease inhibitor</keyword>
<evidence type="ECO:0000256" key="2">
    <source>
        <dbReference type="ARBA" id="ARBA00010472"/>
    </source>
</evidence>
<dbReference type="AlphaFoldDB" id="A0A1H1E239"/>
<keyword evidence="10" id="KW-1185">Reference proteome</keyword>
<reference evidence="10" key="1">
    <citation type="submission" date="2016-10" db="EMBL/GenBank/DDBJ databases">
        <authorList>
            <person name="Varghese N."/>
            <person name="Submissions S."/>
        </authorList>
    </citation>
    <scope>NUCLEOTIDE SEQUENCE [LARGE SCALE GENOMIC DNA]</scope>
    <source>
        <strain evidence="10">DSM 45459</strain>
    </source>
</reference>
<evidence type="ECO:0000256" key="4">
    <source>
        <dbReference type="ARBA" id="ARBA00022690"/>
    </source>
</evidence>
<sequence>MGVSRFITRSLLAAGTVAATALVPLVPQASAAEPAAQAERATTGPEQANREISALELRVTPGTRTAESRTALLHCDPAGGTHPEAAAACEQLDAVQGRLGSLRAGKEKPMCPLVYRPVTVKATGTWKNSPVQYSQKYSNACEMKAYTGAVFDF</sequence>
<dbReference type="PROSITE" id="PS00999">
    <property type="entry name" value="SSI"/>
    <property type="match status" value="1"/>
</dbReference>
<dbReference type="Pfam" id="PF00720">
    <property type="entry name" value="SSI"/>
    <property type="match status" value="1"/>
</dbReference>
<keyword evidence="3" id="KW-0964">Secreted</keyword>
<evidence type="ECO:0000259" key="8">
    <source>
        <dbReference type="Pfam" id="PF00720"/>
    </source>
</evidence>
<dbReference type="OrthoDB" id="3542626at2"/>